<keyword evidence="2" id="KW-0472">Membrane</keyword>
<dbReference type="Proteomes" id="UP000198976">
    <property type="component" value="Chromosome I"/>
</dbReference>
<keyword evidence="5" id="KW-1185">Reference proteome</keyword>
<dbReference type="EMBL" id="LT629792">
    <property type="protein sequence ID" value="SDT87260.1"/>
    <property type="molecule type" value="Genomic_DNA"/>
</dbReference>
<reference evidence="4 5" key="1">
    <citation type="submission" date="2016-10" db="EMBL/GenBank/DDBJ databases">
        <authorList>
            <person name="Varghese N."/>
            <person name="Submissions S."/>
        </authorList>
    </citation>
    <scope>NUCLEOTIDE SEQUENCE [LARGE SCALE GENOMIC DNA]</scope>
    <source>
        <strain evidence="4 5">DSM 9169</strain>
    </source>
</reference>
<evidence type="ECO:0000256" key="1">
    <source>
        <dbReference type="SAM" id="MobiDB-lite"/>
    </source>
</evidence>
<feature type="region of interest" description="Disordered" evidence="1">
    <location>
        <begin position="161"/>
        <end position="230"/>
    </location>
</feature>
<dbReference type="Pfam" id="PF11181">
    <property type="entry name" value="YflT"/>
    <property type="match status" value="1"/>
</dbReference>
<gene>
    <name evidence="4" type="ORF">SAMN04489714_0411</name>
</gene>
<keyword evidence="2" id="KW-0812">Transmembrane</keyword>
<name>A0ABY0V5U2_9ACTO</name>
<evidence type="ECO:0000259" key="3">
    <source>
        <dbReference type="Pfam" id="PF11181"/>
    </source>
</evidence>
<accession>A0ABY0V5U2</accession>
<protein>
    <recommendedName>
        <fullName evidence="3">General stress protein 17M-like domain-containing protein</fullName>
    </recommendedName>
</protein>
<dbReference type="InterPro" id="IPR025889">
    <property type="entry name" value="GSP17M-like_dom"/>
</dbReference>
<evidence type="ECO:0000256" key="2">
    <source>
        <dbReference type="SAM" id="Phobius"/>
    </source>
</evidence>
<feature type="compositionally biased region" description="Basic and acidic residues" evidence="1">
    <location>
        <begin position="181"/>
        <end position="213"/>
    </location>
</feature>
<feature type="domain" description="General stress protein 17M-like" evidence="3">
    <location>
        <begin position="19"/>
        <end position="86"/>
    </location>
</feature>
<organism evidence="4 5">
    <name type="scientific">Schaalia radingae</name>
    <dbReference type="NCBI Taxonomy" id="131110"/>
    <lineage>
        <taxon>Bacteria</taxon>
        <taxon>Bacillati</taxon>
        <taxon>Actinomycetota</taxon>
        <taxon>Actinomycetes</taxon>
        <taxon>Actinomycetales</taxon>
        <taxon>Actinomycetaceae</taxon>
        <taxon>Schaalia</taxon>
    </lineage>
</organism>
<feature type="transmembrane region" description="Helical" evidence="2">
    <location>
        <begin position="95"/>
        <end position="120"/>
    </location>
</feature>
<proteinExistence type="predicted"/>
<evidence type="ECO:0000313" key="5">
    <source>
        <dbReference type="Proteomes" id="UP000198976"/>
    </source>
</evidence>
<sequence length="230" mass="24919">MARRHGSALLAPTMPSGTEVGSYKTYMEASDAVDYLSDQGFDVQFITIVGTDLHMVERVTGKLTTGKVAASGAASGALWGAFIGLLMSFSLQSNMLPFMLLSLGGGALIGVIMSVLFYALTGSRRDFTSHSQTVASRYAVLAAAQIEEAYKLLQNTRGNLIQPIRQRRQRPEPTGPTEYGSRADEQPRFGVRLEEGQREQDQEQADEAPRNESVDPWAAPSKEGGDTAQQ</sequence>
<keyword evidence="2" id="KW-1133">Transmembrane helix</keyword>
<dbReference type="RefSeq" id="WP_058236159.1">
    <property type="nucleotide sequence ID" value="NZ_LT629792.1"/>
</dbReference>
<evidence type="ECO:0000313" key="4">
    <source>
        <dbReference type="EMBL" id="SDT87260.1"/>
    </source>
</evidence>
<feature type="transmembrane region" description="Helical" evidence="2">
    <location>
        <begin position="68"/>
        <end position="89"/>
    </location>
</feature>